<reference evidence="1 2" key="1">
    <citation type="journal article" date="2020" name="Microorganisms">
        <title>Description of Komagataeibacter melaceti sp. nov. and Komagataeibacter melomenusus sp. nov. Isolated from Apple Cider Vinegar.</title>
        <authorList>
            <person name="Maric L."/>
            <person name="Cleenwerck I."/>
            <person name="Accetto T."/>
            <person name="Vandamme P."/>
            <person name="Trcek J."/>
        </authorList>
    </citation>
    <scope>NUCLEOTIDE SEQUENCE [LARGE SCALE GENOMIC DNA]</scope>
    <source>
        <strain evidence="1 2">AV436</strain>
    </source>
</reference>
<evidence type="ECO:0000313" key="2">
    <source>
        <dbReference type="Proteomes" id="UP000623090"/>
    </source>
</evidence>
<dbReference type="RefSeq" id="WP_172155716.1">
    <property type="nucleotide sequence ID" value="NZ_JABJWC010000007.1"/>
</dbReference>
<accession>A0ABX2ABE3</accession>
<name>A0ABX2ABE3_9PROT</name>
<dbReference type="Proteomes" id="UP000623090">
    <property type="component" value="Unassembled WGS sequence"/>
</dbReference>
<sequence length="161" mass="18834">MNMHGRTVRTLEQLDGVVWFRSVGQGENSKIILLSSWAEALESCQSVTWKNVCLEAANQYRERLLERNIERYRKWNEIVREVEPYAEELVKKKTKEVVQNNNLPESFIRRVNFNIVGLCMECEYADLYPPGFSAGLAYWYMDGHFPCGWDGDFPEGKLKIF</sequence>
<protein>
    <submittedName>
        <fullName evidence="1">Uncharacterized protein</fullName>
    </submittedName>
</protein>
<organism evidence="1 2">
    <name type="scientific">Komagataeibacter melomenusus</name>
    <dbReference type="NCBI Taxonomy" id="2766578"/>
    <lineage>
        <taxon>Bacteria</taxon>
        <taxon>Pseudomonadati</taxon>
        <taxon>Pseudomonadota</taxon>
        <taxon>Alphaproteobacteria</taxon>
        <taxon>Acetobacterales</taxon>
        <taxon>Acetobacteraceae</taxon>
        <taxon>Komagataeibacter</taxon>
    </lineage>
</organism>
<keyword evidence="2" id="KW-1185">Reference proteome</keyword>
<comment type="caution">
    <text evidence="1">The sequence shown here is derived from an EMBL/GenBank/DDBJ whole genome shotgun (WGS) entry which is preliminary data.</text>
</comment>
<proteinExistence type="predicted"/>
<dbReference type="EMBL" id="JABJWC010000007">
    <property type="protein sequence ID" value="NPC65681.1"/>
    <property type="molecule type" value="Genomic_DNA"/>
</dbReference>
<gene>
    <name evidence="1" type="ORF">HNW77_04570</name>
</gene>
<evidence type="ECO:0000313" key="1">
    <source>
        <dbReference type="EMBL" id="NPC65681.1"/>
    </source>
</evidence>